<feature type="compositionally biased region" description="Polar residues" evidence="1">
    <location>
        <begin position="506"/>
        <end position="526"/>
    </location>
</feature>
<protein>
    <recommendedName>
        <fullName evidence="2">Ig-like domain-containing protein</fullName>
    </recommendedName>
</protein>
<feature type="domain" description="Ig-like" evidence="2">
    <location>
        <begin position="346"/>
        <end position="438"/>
    </location>
</feature>
<dbReference type="EMBL" id="JAODBU010000003">
    <property type="protein sequence ID" value="MCT7398248.1"/>
    <property type="molecule type" value="Genomic_DNA"/>
</dbReference>
<gene>
    <name evidence="3" type="ORF">N5B56_03980</name>
</gene>
<proteinExistence type="predicted"/>
<dbReference type="InterPro" id="IPR007110">
    <property type="entry name" value="Ig-like_dom"/>
</dbReference>
<evidence type="ECO:0000256" key="1">
    <source>
        <dbReference type="SAM" id="MobiDB-lite"/>
    </source>
</evidence>
<keyword evidence="4" id="KW-1185">Reference proteome</keyword>
<feature type="compositionally biased region" description="Low complexity" evidence="1">
    <location>
        <begin position="466"/>
        <end position="505"/>
    </location>
</feature>
<comment type="caution">
    <text evidence="3">The sequence shown here is derived from an EMBL/GenBank/DDBJ whole genome shotgun (WGS) entry which is preliminary data.</text>
</comment>
<dbReference type="SUPFAM" id="SSF48726">
    <property type="entry name" value="Immunoglobulin"/>
    <property type="match status" value="1"/>
</dbReference>
<dbReference type="SUPFAM" id="SSF49265">
    <property type="entry name" value="Fibronectin type III"/>
    <property type="match status" value="1"/>
</dbReference>
<dbReference type="Gene3D" id="2.60.40.10">
    <property type="entry name" value="Immunoglobulins"/>
    <property type="match status" value="3"/>
</dbReference>
<dbReference type="InterPro" id="IPR036179">
    <property type="entry name" value="Ig-like_dom_sf"/>
</dbReference>
<dbReference type="InterPro" id="IPR003599">
    <property type="entry name" value="Ig_sub"/>
</dbReference>
<accession>A0ABT2LY84</accession>
<feature type="region of interest" description="Disordered" evidence="1">
    <location>
        <begin position="458"/>
        <end position="526"/>
    </location>
</feature>
<dbReference type="InterPro" id="IPR013783">
    <property type="entry name" value="Ig-like_fold"/>
</dbReference>
<dbReference type="PROSITE" id="PS50835">
    <property type="entry name" value="IG_LIKE"/>
    <property type="match status" value="2"/>
</dbReference>
<dbReference type="CDD" id="cd00096">
    <property type="entry name" value="Ig"/>
    <property type="match status" value="1"/>
</dbReference>
<sequence length="639" mass="70874">MLRKQLFKQAAVCVLAAGMIMSNIPCTQVNGIYASVDVTNSVTVNLSQKIQVVSTDSKSVLYKFVPTQTDTYALFSEGNQSVHCNILNSTGDVISNFYPMDSEGINFCTNYEMKQGQTYYFQIISESGNALNTSVTLRKYSDVSLKVDYLGDSKSNHVKIPVILGKPVTVSLNAKVTSATGTITYSWYAYDENMNLTYLPNEKGETLTINQVNEQSPIGYRCVVSNGINSEIFEIELLSNVSVSEFEKNNEEIFLNDSKKVAFRENETTQMVFKFEPDSDGQYAMYSSESEENSGPTTRCDLYDETGKYIDYNEYGNGKNFVVIDTLEKGKTYYFVISSNEQNYNPFRVTLKKSDDVKLKINYSANYDVENNRYNIICKEGENISIGIGAIISSDIGTITYKWFNGNALIEGENNATISINNANEDNAGIYYCQVSNGLDVKTFKVLLIVNKNEEITTKPERTKPETTTNLTETTTKSENTTLANDTQHTTTANNAQQKTEATTNKPENSAGNNTAGNKQTENNVASNTTTNAQNTLIAQQQTTVGKGKIKSAVKKASAKKVVIKLKKVRGASGYEVKVSTSKKFAKKTTKTVDAKKLSVTVKKLQPNKKYFAKVRAYVIVNGTKVYGKYSKAVKIKLK</sequence>
<evidence type="ECO:0000313" key="3">
    <source>
        <dbReference type="EMBL" id="MCT7398248.1"/>
    </source>
</evidence>
<feature type="domain" description="Ig-like" evidence="2">
    <location>
        <begin position="165"/>
        <end position="239"/>
    </location>
</feature>
<organism evidence="3 4">
    <name type="scientific">Eubacterium album</name>
    <dbReference type="NCBI Taxonomy" id="2978477"/>
    <lineage>
        <taxon>Bacteria</taxon>
        <taxon>Bacillati</taxon>
        <taxon>Bacillota</taxon>
        <taxon>Clostridia</taxon>
        <taxon>Eubacteriales</taxon>
        <taxon>Eubacteriaceae</taxon>
        <taxon>Eubacterium</taxon>
    </lineage>
</organism>
<dbReference type="SMART" id="SM00409">
    <property type="entry name" value="IG"/>
    <property type="match status" value="2"/>
</dbReference>
<evidence type="ECO:0000259" key="2">
    <source>
        <dbReference type="PROSITE" id="PS50835"/>
    </source>
</evidence>
<dbReference type="InterPro" id="IPR036116">
    <property type="entry name" value="FN3_sf"/>
</dbReference>
<name>A0ABT2LY84_9FIRM</name>
<dbReference type="Proteomes" id="UP001431199">
    <property type="component" value="Unassembled WGS sequence"/>
</dbReference>
<evidence type="ECO:0000313" key="4">
    <source>
        <dbReference type="Proteomes" id="UP001431199"/>
    </source>
</evidence>
<dbReference type="RefSeq" id="WP_260978424.1">
    <property type="nucleotide sequence ID" value="NZ_JAODBU010000003.1"/>
</dbReference>
<reference evidence="3" key="1">
    <citation type="submission" date="2022-09" db="EMBL/GenBank/DDBJ databases">
        <title>Eubacterium sp. LFL-14 isolated from human feces.</title>
        <authorList>
            <person name="Liu F."/>
        </authorList>
    </citation>
    <scope>NUCLEOTIDE SEQUENCE</scope>
    <source>
        <strain evidence="3">LFL-14</strain>
    </source>
</reference>